<name>A0A7W7IN88_9CAUL</name>
<comment type="cofactor">
    <cofactor evidence="1">
        <name>Mg(2+)</name>
        <dbReference type="ChEBI" id="CHEBI:18420"/>
    </cofactor>
</comment>
<evidence type="ECO:0000256" key="2">
    <source>
        <dbReference type="ARBA" id="ARBA00022801"/>
    </source>
</evidence>
<reference evidence="5 6" key="1">
    <citation type="submission" date="2020-08" db="EMBL/GenBank/DDBJ databases">
        <title>Functional genomics of gut bacteria from endangered species of beetles.</title>
        <authorList>
            <person name="Carlos-Shanley C."/>
        </authorList>
    </citation>
    <scope>NUCLEOTIDE SEQUENCE [LARGE SCALE GENOMIC DNA]</scope>
    <source>
        <strain evidence="5 6">S00123</strain>
    </source>
</reference>
<feature type="domain" description="Nudix hydrolase" evidence="4">
    <location>
        <begin position="2"/>
        <end position="129"/>
    </location>
</feature>
<dbReference type="PROSITE" id="PS00893">
    <property type="entry name" value="NUDIX_BOX"/>
    <property type="match status" value="1"/>
</dbReference>
<evidence type="ECO:0000313" key="6">
    <source>
        <dbReference type="Proteomes" id="UP000539957"/>
    </source>
</evidence>
<evidence type="ECO:0000256" key="3">
    <source>
        <dbReference type="RuleBase" id="RU003476"/>
    </source>
</evidence>
<dbReference type="PANTHER" id="PTHR43736">
    <property type="entry name" value="ADP-RIBOSE PYROPHOSPHATASE"/>
    <property type="match status" value="1"/>
</dbReference>
<evidence type="ECO:0000313" key="5">
    <source>
        <dbReference type="EMBL" id="MBB4797484.1"/>
    </source>
</evidence>
<organism evidence="5 6">
    <name type="scientific">Brevundimonas bullata</name>
    <dbReference type="NCBI Taxonomy" id="13160"/>
    <lineage>
        <taxon>Bacteria</taxon>
        <taxon>Pseudomonadati</taxon>
        <taxon>Pseudomonadota</taxon>
        <taxon>Alphaproteobacteria</taxon>
        <taxon>Caulobacterales</taxon>
        <taxon>Caulobacteraceae</taxon>
        <taxon>Brevundimonas</taxon>
    </lineage>
</organism>
<dbReference type="SUPFAM" id="SSF55811">
    <property type="entry name" value="Nudix"/>
    <property type="match status" value="1"/>
</dbReference>
<protein>
    <submittedName>
        <fullName evidence="5">8-oxo-dGTP diphosphatase</fullName>
        <ecNumber evidence="5">3.6.1.55</ecNumber>
    </submittedName>
</protein>
<proteinExistence type="inferred from homology"/>
<dbReference type="RefSeq" id="WP_184268122.1">
    <property type="nucleotide sequence ID" value="NZ_JACHKY010000002.1"/>
</dbReference>
<dbReference type="InterPro" id="IPR015797">
    <property type="entry name" value="NUDIX_hydrolase-like_dom_sf"/>
</dbReference>
<dbReference type="InterPro" id="IPR020476">
    <property type="entry name" value="Nudix_hydrolase"/>
</dbReference>
<dbReference type="InterPro" id="IPR020084">
    <property type="entry name" value="NUDIX_hydrolase_CS"/>
</dbReference>
<dbReference type="PROSITE" id="PS51462">
    <property type="entry name" value="NUDIX"/>
    <property type="match status" value="1"/>
</dbReference>
<accession>A0A7W7IN88</accession>
<dbReference type="Proteomes" id="UP000539957">
    <property type="component" value="Unassembled WGS sequence"/>
</dbReference>
<keyword evidence="6" id="KW-1185">Reference proteome</keyword>
<dbReference type="AlphaFoldDB" id="A0A7W7IN88"/>
<gene>
    <name evidence="5" type="ORF">HNP32_001208</name>
</gene>
<dbReference type="EC" id="3.6.1.55" evidence="5"/>
<dbReference type="InterPro" id="IPR000086">
    <property type="entry name" value="NUDIX_hydrolase_dom"/>
</dbReference>
<dbReference type="Gene3D" id="3.90.79.10">
    <property type="entry name" value="Nucleoside Triphosphate Pyrophosphohydrolase"/>
    <property type="match status" value="1"/>
</dbReference>
<dbReference type="GO" id="GO:0035539">
    <property type="term" value="F:8-oxo-7,8-dihydrodeoxyguanosine triphosphate pyrophosphatase activity"/>
    <property type="evidence" value="ECO:0007669"/>
    <property type="project" value="UniProtKB-EC"/>
</dbReference>
<dbReference type="CDD" id="cd04673">
    <property type="entry name" value="NUDIX_ADPRase"/>
    <property type="match status" value="1"/>
</dbReference>
<dbReference type="PANTHER" id="PTHR43736:SF1">
    <property type="entry name" value="DIHYDRONEOPTERIN TRIPHOSPHATE DIPHOSPHATASE"/>
    <property type="match status" value="1"/>
</dbReference>
<evidence type="ECO:0000256" key="1">
    <source>
        <dbReference type="ARBA" id="ARBA00001946"/>
    </source>
</evidence>
<evidence type="ECO:0000259" key="4">
    <source>
        <dbReference type="PROSITE" id="PS51462"/>
    </source>
</evidence>
<comment type="caution">
    <text evidence="5">The sequence shown here is derived from an EMBL/GenBank/DDBJ whole genome shotgun (WGS) entry which is preliminary data.</text>
</comment>
<comment type="similarity">
    <text evidence="3">Belongs to the Nudix hydrolase family.</text>
</comment>
<sequence>MIPVPAVGVVCLKGDEVLLIRRGTPPRQGEWSLPGGRIEPGERLADAALRELREETGVEAQLIGLIDVVDGLFPEAKRHYVLIDYAAVWTGGEPTAGDDAAEAVFVPFEEALRRVGWSETRRIIRQARVMAARRADGLVIAGEPDSVARGRGDR</sequence>
<keyword evidence="2 3" id="KW-0378">Hydrolase</keyword>
<dbReference type="EMBL" id="JACHKY010000002">
    <property type="protein sequence ID" value="MBB4797484.1"/>
    <property type="molecule type" value="Genomic_DNA"/>
</dbReference>
<dbReference type="PRINTS" id="PR00502">
    <property type="entry name" value="NUDIXFAMILY"/>
</dbReference>
<dbReference type="Pfam" id="PF00293">
    <property type="entry name" value="NUDIX"/>
    <property type="match status" value="1"/>
</dbReference>